<dbReference type="SUPFAM" id="SSF51735">
    <property type="entry name" value="NAD(P)-binding Rossmann-fold domains"/>
    <property type="match status" value="1"/>
</dbReference>
<reference evidence="1 2" key="1">
    <citation type="submission" date="2018-08" db="EMBL/GenBank/DDBJ databases">
        <title>Bacillus chawlae sp. nov., Bacillus glennii sp. nov., and Bacillus saganii sp. nov. Isolated from the Vehicle Assembly Building at Kennedy Space Center where the Viking Spacecraft were Assembled.</title>
        <authorList>
            <person name="Seuylemezian A."/>
            <person name="Vaishampayan P."/>
        </authorList>
    </citation>
    <scope>NUCLEOTIDE SEQUENCE [LARGE SCALE GENOMIC DNA]</scope>
    <source>
        <strain evidence="1 2">V44-8</strain>
    </source>
</reference>
<sequence length="268" mass="30776">MELSIVIGAYQFIGFHLCKFLLEQGHEVLGADWTNDDDLNHTTQEKQLEIGRNANFSYISLQELKKVSNPGKITLYISWYDFIKSDSGKTAELKNELDALLSKMPVADRTIVLYPIEYNGEERKMSKTDNVQDKIIFLPTIYGPWQPETMVFERGIESNGETLPIAALETEYKLDAIFITDFLACFEDIINLSENIITIKSTKPNQWKLCARAVFNSELTDAEMAGHQENDKASFVYQLKNTVEPELGIELQKVHHKRMQTIGKWKMR</sequence>
<dbReference type="Gene3D" id="3.40.50.720">
    <property type="entry name" value="NAD(P)-binding Rossmann-like Domain"/>
    <property type="match status" value="1"/>
</dbReference>
<dbReference type="OrthoDB" id="2938417at2"/>
<dbReference type="InterPro" id="IPR036291">
    <property type="entry name" value="NAD(P)-bd_dom_sf"/>
</dbReference>
<proteinExistence type="predicted"/>
<name>A0A372LDN0_9BACI</name>
<comment type="caution">
    <text evidence="1">The sequence shown here is derived from an EMBL/GenBank/DDBJ whole genome shotgun (WGS) entry which is preliminary data.</text>
</comment>
<dbReference type="RefSeq" id="WP_117322320.1">
    <property type="nucleotide sequence ID" value="NZ_QVTD01000004.1"/>
</dbReference>
<evidence type="ECO:0008006" key="3">
    <source>
        <dbReference type="Google" id="ProtNLM"/>
    </source>
</evidence>
<protein>
    <recommendedName>
        <fullName evidence="3">NAD(P)-dependent oxidoreductase</fullName>
    </recommendedName>
</protein>
<keyword evidence="2" id="KW-1185">Reference proteome</keyword>
<accession>A0A372LDN0</accession>
<dbReference type="Proteomes" id="UP000262939">
    <property type="component" value="Unassembled WGS sequence"/>
</dbReference>
<organism evidence="1 2">
    <name type="scientific">Peribacillus glennii</name>
    <dbReference type="NCBI Taxonomy" id="2303991"/>
    <lineage>
        <taxon>Bacteria</taxon>
        <taxon>Bacillati</taxon>
        <taxon>Bacillota</taxon>
        <taxon>Bacilli</taxon>
        <taxon>Bacillales</taxon>
        <taxon>Bacillaceae</taxon>
        <taxon>Peribacillus</taxon>
    </lineage>
</organism>
<dbReference type="EMBL" id="QVTD01000004">
    <property type="protein sequence ID" value="RFU64137.1"/>
    <property type="molecule type" value="Genomic_DNA"/>
</dbReference>
<evidence type="ECO:0000313" key="1">
    <source>
        <dbReference type="EMBL" id="RFU64137.1"/>
    </source>
</evidence>
<evidence type="ECO:0000313" key="2">
    <source>
        <dbReference type="Proteomes" id="UP000262939"/>
    </source>
</evidence>
<gene>
    <name evidence="1" type="ORF">D0466_09415</name>
</gene>
<dbReference type="AlphaFoldDB" id="A0A372LDN0"/>